<dbReference type="Pfam" id="PF11368">
    <property type="entry name" value="DUF3169"/>
    <property type="match status" value="1"/>
</dbReference>
<dbReference type="RefSeq" id="WP_123807980.1">
    <property type="nucleotide sequence ID" value="NZ_RKRK01000003.1"/>
</dbReference>
<keyword evidence="1" id="KW-1133">Transmembrane helix</keyword>
<feature type="transmembrane region" description="Helical" evidence="1">
    <location>
        <begin position="7"/>
        <end position="25"/>
    </location>
</feature>
<dbReference type="InterPro" id="IPR021509">
    <property type="entry name" value="DUF3169"/>
</dbReference>
<evidence type="ECO:0000256" key="1">
    <source>
        <dbReference type="SAM" id="Phobius"/>
    </source>
</evidence>
<name>A0A3N5CCM4_9BACL</name>
<dbReference type="AlphaFoldDB" id="A0A3N5CCM4"/>
<evidence type="ECO:0000313" key="2">
    <source>
        <dbReference type="EMBL" id="RPF56645.1"/>
    </source>
</evidence>
<feature type="transmembrane region" description="Helical" evidence="1">
    <location>
        <begin position="86"/>
        <end position="109"/>
    </location>
</feature>
<keyword evidence="1" id="KW-0812">Transmembrane</keyword>
<dbReference type="OrthoDB" id="2199273at2"/>
<protein>
    <submittedName>
        <fullName evidence="2">Uncharacterized protein DUF3169</fullName>
    </submittedName>
</protein>
<dbReference type="EMBL" id="RKRK01000003">
    <property type="protein sequence ID" value="RPF56645.1"/>
    <property type="molecule type" value="Genomic_DNA"/>
</dbReference>
<feature type="transmembrane region" description="Helical" evidence="1">
    <location>
        <begin position="180"/>
        <end position="198"/>
    </location>
</feature>
<sequence>MIKRTILYMIIGGILGGILGVTFIGETEFDIVNYIDLWTVIVIVFTFGLFLFALSIYFSYSLKRSLKARGYETDNDEYQVWLYNRYLYMMYCIEVSMSIDFFTLCTISFTLNRYLFWAIVLSLIIKVFIVIKFFEMMNLIYPEQNLPSVKDPKFQEKLFQASDDGEKHVMLNGLFSSYKAFNTTLVFVMVILFLYDVNSGQSQVVAIALITLVLIIGKTTYYLKIRDKL</sequence>
<comment type="caution">
    <text evidence="2">The sequence shown here is derived from an EMBL/GenBank/DDBJ whole genome shotgun (WGS) entry which is preliminary data.</text>
</comment>
<keyword evidence="1" id="KW-0472">Membrane</keyword>
<proteinExistence type="predicted"/>
<feature type="transmembrane region" description="Helical" evidence="1">
    <location>
        <begin position="37"/>
        <end position="60"/>
    </location>
</feature>
<feature type="transmembrane region" description="Helical" evidence="1">
    <location>
        <begin position="204"/>
        <end position="223"/>
    </location>
</feature>
<keyword evidence="3" id="KW-1185">Reference proteome</keyword>
<organism evidence="2 3">
    <name type="scientific">Abyssicoccus albus</name>
    <dbReference type="NCBI Taxonomy" id="1817405"/>
    <lineage>
        <taxon>Bacteria</taxon>
        <taxon>Bacillati</taxon>
        <taxon>Bacillota</taxon>
        <taxon>Bacilli</taxon>
        <taxon>Bacillales</taxon>
        <taxon>Abyssicoccaceae</taxon>
    </lineage>
</organism>
<accession>A0A3N5CCM4</accession>
<evidence type="ECO:0000313" key="3">
    <source>
        <dbReference type="Proteomes" id="UP000277108"/>
    </source>
</evidence>
<dbReference type="Proteomes" id="UP000277108">
    <property type="component" value="Unassembled WGS sequence"/>
</dbReference>
<reference evidence="2 3" key="1">
    <citation type="submission" date="2018-11" db="EMBL/GenBank/DDBJ databases">
        <title>Genomic Encyclopedia of Type Strains, Phase IV (KMG-IV): sequencing the most valuable type-strain genomes for metagenomic binning, comparative biology and taxonomic classification.</title>
        <authorList>
            <person name="Goeker M."/>
        </authorList>
    </citation>
    <scope>NUCLEOTIDE SEQUENCE [LARGE SCALE GENOMIC DNA]</scope>
    <source>
        <strain evidence="2 3">DSM 29158</strain>
    </source>
</reference>
<gene>
    <name evidence="2" type="ORF">EDD62_1299</name>
</gene>
<feature type="transmembrane region" description="Helical" evidence="1">
    <location>
        <begin position="115"/>
        <end position="134"/>
    </location>
</feature>